<dbReference type="GO" id="GO:0015833">
    <property type="term" value="P:peptide transport"/>
    <property type="evidence" value="ECO:0007669"/>
    <property type="project" value="TreeGrafter"/>
</dbReference>
<evidence type="ECO:0000256" key="3">
    <source>
        <dbReference type="ARBA" id="ARBA00022729"/>
    </source>
</evidence>
<feature type="transmembrane region" description="Helical" evidence="4">
    <location>
        <begin position="26"/>
        <end position="48"/>
    </location>
</feature>
<dbReference type="Pfam" id="PF00496">
    <property type="entry name" value="SBP_bac_5"/>
    <property type="match status" value="1"/>
</dbReference>
<gene>
    <name evidence="6" type="ORF">A3F35_02085</name>
</gene>
<reference evidence="6 7" key="1">
    <citation type="journal article" date="2016" name="Nat. Commun.">
        <title>Thousands of microbial genomes shed light on interconnected biogeochemical processes in an aquifer system.</title>
        <authorList>
            <person name="Anantharaman K."/>
            <person name="Brown C.T."/>
            <person name="Hug L.A."/>
            <person name="Sharon I."/>
            <person name="Castelle C.J."/>
            <person name="Probst A.J."/>
            <person name="Thomas B.C."/>
            <person name="Singh A."/>
            <person name="Wilkins M.J."/>
            <person name="Karaoz U."/>
            <person name="Brodie E.L."/>
            <person name="Williams K.H."/>
            <person name="Hubbard S.S."/>
            <person name="Banfield J.F."/>
        </authorList>
    </citation>
    <scope>NUCLEOTIDE SEQUENCE [LARGE SCALE GENOMIC DNA]</scope>
</reference>
<dbReference type="GO" id="GO:1904680">
    <property type="term" value="F:peptide transmembrane transporter activity"/>
    <property type="evidence" value="ECO:0007669"/>
    <property type="project" value="TreeGrafter"/>
</dbReference>
<dbReference type="Gene3D" id="3.10.105.10">
    <property type="entry name" value="Dipeptide-binding Protein, Domain 3"/>
    <property type="match status" value="1"/>
</dbReference>
<evidence type="ECO:0000256" key="2">
    <source>
        <dbReference type="ARBA" id="ARBA00022448"/>
    </source>
</evidence>
<protein>
    <recommendedName>
        <fullName evidence="5">Solute-binding protein family 5 domain-containing protein</fullName>
    </recommendedName>
</protein>
<dbReference type="InterPro" id="IPR000914">
    <property type="entry name" value="SBP_5_dom"/>
</dbReference>
<evidence type="ECO:0000256" key="1">
    <source>
        <dbReference type="ARBA" id="ARBA00005695"/>
    </source>
</evidence>
<comment type="caution">
    <text evidence="6">The sequence shown here is derived from an EMBL/GenBank/DDBJ whole genome shotgun (WGS) entry which is preliminary data.</text>
</comment>
<dbReference type="PANTHER" id="PTHR30290:SF9">
    <property type="entry name" value="OLIGOPEPTIDE-BINDING PROTEIN APPA"/>
    <property type="match status" value="1"/>
</dbReference>
<keyword evidence="4" id="KW-0472">Membrane</keyword>
<dbReference type="Gene3D" id="3.90.76.10">
    <property type="entry name" value="Dipeptide-binding Protein, Domain 1"/>
    <property type="match status" value="1"/>
</dbReference>
<comment type="similarity">
    <text evidence="1">Belongs to the bacterial solute-binding protein 5 family.</text>
</comment>
<dbReference type="GO" id="GO:0042597">
    <property type="term" value="C:periplasmic space"/>
    <property type="evidence" value="ECO:0007669"/>
    <property type="project" value="UniProtKB-ARBA"/>
</dbReference>
<keyword evidence="4" id="KW-0812">Transmembrane</keyword>
<dbReference type="EMBL" id="MHCZ01000042">
    <property type="protein sequence ID" value="OGY29082.1"/>
    <property type="molecule type" value="Genomic_DNA"/>
</dbReference>
<dbReference type="CDD" id="cd00995">
    <property type="entry name" value="PBP2_NikA_DppA_OppA_like"/>
    <property type="match status" value="1"/>
</dbReference>
<evidence type="ECO:0000313" key="6">
    <source>
        <dbReference type="EMBL" id="OGY29082.1"/>
    </source>
</evidence>
<dbReference type="STRING" id="1802603.A3F35_02085"/>
<dbReference type="PANTHER" id="PTHR30290">
    <property type="entry name" value="PERIPLASMIC BINDING COMPONENT OF ABC TRANSPORTER"/>
    <property type="match status" value="1"/>
</dbReference>
<feature type="domain" description="Solute-binding protein family 5" evidence="5">
    <location>
        <begin position="102"/>
        <end position="439"/>
    </location>
</feature>
<keyword evidence="3" id="KW-0732">Signal</keyword>
<keyword evidence="2" id="KW-0813">Transport</keyword>
<dbReference type="InterPro" id="IPR030678">
    <property type="entry name" value="Peptide/Ni-bd"/>
</dbReference>
<evidence type="ECO:0000259" key="5">
    <source>
        <dbReference type="Pfam" id="PF00496"/>
    </source>
</evidence>
<proteinExistence type="inferred from homology"/>
<evidence type="ECO:0000313" key="7">
    <source>
        <dbReference type="Proteomes" id="UP000178068"/>
    </source>
</evidence>
<dbReference type="AlphaFoldDB" id="A0A1G1WMW5"/>
<dbReference type="Gene3D" id="3.40.190.10">
    <property type="entry name" value="Periplasmic binding protein-like II"/>
    <property type="match status" value="1"/>
</dbReference>
<dbReference type="PIRSF" id="PIRSF002741">
    <property type="entry name" value="MppA"/>
    <property type="match status" value="1"/>
</dbReference>
<dbReference type="InterPro" id="IPR039424">
    <property type="entry name" value="SBP_5"/>
</dbReference>
<dbReference type="Proteomes" id="UP000178068">
    <property type="component" value="Unassembled WGS sequence"/>
</dbReference>
<evidence type="ECO:0000256" key="4">
    <source>
        <dbReference type="SAM" id="Phobius"/>
    </source>
</evidence>
<dbReference type="GO" id="GO:0043190">
    <property type="term" value="C:ATP-binding cassette (ABC) transporter complex"/>
    <property type="evidence" value="ECO:0007669"/>
    <property type="project" value="InterPro"/>
</dbReference>
<dbReference type="SUPFAM" id="SSF53850">
    <property type="entry name" value="Periplasmic binding protein-like II"/>
    <property type="match status" value="1"/>
</dbReference>
<sequence>MTKRLRFFYLFALAFFRKNFRLAARAVIFALFTFVFFTLTFKGIWLPFGQRLWLSLEKTTYTEGVVGSVKSLNPLFETTEAESELNTLVFRSLTRLDKSGKLQLDLAESIQEVTPTEYVFKLKKNVFWHDGKNFTAGDVVYTVESSQDAKLATTAKTVFKDIKIEKIDDYTVKFKLREPFAPFLSQTTVGIIPAHIPLSSYKPIGTGNFRVADFTPEKLVLSNGRLDLVFRFYMSAERAVLALKQGEVKALGGLEKKDLEQLAGFSNYQLYSKTMPTRLTAVFFNTKAEAVSDKLVRQALSYATAKSSLIKVADGGSVIAAGPLASGNSLQVAEKEHFPFDLSKAAILLDKAGWKLEKGKRTKDGKHLSLTLTTAVSDQYQSLAKEIGKSWSILGIDYQVLSLQPGEMDQAIKDTQFQLVLTTEAINFDPDQYVLWHSTQVRQGNLTVLSSPKVDKLLEDARKRNDNAFRKEKYAEFVRILADESPAIFLYYPTYNWLVNKKVSNIRLDRFVTPADRFQNASEWKIPRFAI</sequence>
<name>A0A1G1WMW5_9BACT</name>
<keyword evidence="4" id="KW-1133">Transmembrane helix</keyword>
<accession>A0A1G1WMW5</accession>
<organism evidence="6 7">
    <name type="scientific">Candidatus Woykebacteria bacterium RIFCSPHIGHO2_12_FULL_45_10</name>
    <dbReference type="NCBI Taxonomy" id="1802603"/>
    <lineage>
        <taxon>Bacteria</taxon>
        <taxon>Candidatus Woykeibacteriota</taxon>
    </lineage>
</organism>